<feature type="region of interest" description="Disordered" evidence="2">
    <location>
        <begin position="143"/>
        <end position="168"/>
    </location>
</feature>
<sequence>MSIGSSTLGGTSKAHRAQLARNVQLLLLWVAESDGDVEVPELDFVAEQFPGPDGENADDLLAIIRSGELRPLESAIRFLAEESRELRVAFLDLAITMAMSDHRVAVTENYILRFFADALHLGEDILERRFKIISGVDLCEPGDPADPEWWEENPELGSQTESNGSDGMSLNEARAMLGVERDASMSEIESAYRKLSGMLLAKRVEASGPDAVTTARKRSRKLREAYDLLKG</sequence>
<dbReference type="AlphaFoldDB" id="A0AAW9RI65"/>
<feature type="compositionally biased region" description="Acidic residues" evidence="2">
    <location>
        <begin position="143"/>
        <end position="154"/>
    </location>
</feature>
<gene>
    <name evidence="4" type="ORF">V3330_06090</name>
</gene>
<evidence type="ECO:0000256" key="1">
    <source>
        <dbReference type="ARBA" id="ARBA00023186"/>
    </source>
</evidence>
<dbReference type="SUPFAM" id="SSF46565">
    <property type="entry name" value="Chaperone J-domain"/>
    <property type="match status" value="1"/>
</dbReference>
<dbReference type="Pfam" id="PF05099">
    <property type="entry name" value="TerB"/>
    <property type="match status" value="1"/>
</dbReference>
<dbReference type="EMBL" id="JAZHOG010000003">
    <property type="protein sequence ID" value="MEJ8567191.1"/>
    <property type="molecule type" value="Genomic_DNA"/>
</dbReference>
<evidence type="ECO:0000313" key="4">
    <source>
        <dbReference type="EMBL" id="MEJ8567191.1"/>
    </source>
</evidence>
<evidence type="ECO:0000256" key="2">
    <source>
        <dbReference type="SAM" id="MobiDB-lite"/>
    </source>
</evidence>
<feature type="compositionally biased region" description="Polar residues" evidence="2">
    <location>
        <begin position="156"/>
        <end position="168"/>
    </location>
</feature>
<dbReference type="CDD" id="cd07177">
    <property type="entry name" value="terB_like"/>
    <property type="match status" value="1"/>
</dbReference>
<dbReference type="Gene3D" id="1.10.3680.10">
    <property type="entry name" value="TerB-like"/>
    <property type="match status" value="1"/>
</dbReference>
<organism evidence="4 5">
    <name type="scientific">Elongatibacter sediminis</name>
    <dbReference type="NCBI Taxonomy" id="3119006"/>
    <lineage>
        <taxon>Bacteria</taxon>
        <taxon>Pseudomonadati</taxon>
        <taxon>Pseudomonadota</taxon>
        <taxon>Gammaproteobacteria</taxon>
        <taxon>Chromatiales</taxon>
        <taxon>Wenzhouxiangellaceae</taxon>
        <taxon>Elongatibacter</taxon>
    </lineage>
</organism>
<dbReference type="CDD" id="cd06257">
    <property type="entry name" value="DnaJ"/>
    <property type="match status" value="1"/>
</dbReference>
<dbReference type="Gene3D" id="1.10.287.110">
    <property type="entry name" value="DnaJ domain"/>
    <property type="match status" value="1"/>
</dbReference>
<accession>A0AAW9RI65</accession>
<keyword evidence="5" id="KW-1185">Reference proteome</keyword>
<dbReference type="InterPro" id="IPR001623">
    <property type="entry name" value="DnaJ_domain"/>
</dbReference>
<feature type="domain" description="J" evidence="3">
    <location>
        <begin position="172"/>
        <end position="231"/>
    </location>
</feature>
<dbReference type="PROSITE" id="PS50076">
    <property type="entry name" value="DNAJ_2"/>
    <property type="match status" value="1"/>
</dbReference>
<dbReference type="Proteomes" id="UP001359886">
    <property type="component" value="Unassembled WGS sequence"/>
</dbReference>
<name>A0AAW9RI65_9GAMM</name>
<dbReference type="InterPro" id="IPR036869">
    <property type="entry name" value="J_dom_sf"/>
</dbReference>
<dbReference type="InterPro" id="IPR007791">
    <property type="entry name" value="DjlA_N"/>
</dbReference>
<evidence type="ECO:0000313" key="5">
    <source>
        <dbReference type="Proteomes" id="UP001359886"/>
    </source>
</evidence>
<dbReference type="InterPro" id="IPR029024">
    <property type="entry name" value="TerB-like"/>
</dbReference>
<reference evidence="4 5" key="1">
    <citation type="submission" date="2024-02" db="EMBL/GenBank/DDBJ databases">
        <title>A novel Wenzhouxiangellaceae bacterium, isolated from coastal sediments.</title>
        <authorList>
            <person name="Du Z.-J."/>
            <person name="Ye Y.-Q."/>
            <person name="Zhang X.-Y."/>
        </authorList>
    </citation>
    <scope>NUCLEOTIDE SEQUENCE [LARGE SCALE GENOMIC DNA]</scope>
    <source>
        <strain evidence="4 5">CH-27</strain>
    </source>
</reference>
<proteinExistence type="predicted"/>
<keyword evidence="1" id="KW-0143">Chaperone</keyword>
<comment type="caution">
    <text evidence="4">The sequence shown here is derived from an EMBL/GenBank/DDBJ whole genome shotgun (WGS) entry which is preliminary data.</text>
</comment>
<protein>
    <submittedName>
        <fullName evidence="4">TerB family tellurite resistance protein</fullName>
    </submittedName>
</protein>
<evidence type="ECO:0000259" key="3">
    <source>
        <dbReference type="PROSITE" id="PS50076"/>
    </source>
</evidence>
<dbReference type="SUPFAM" id="SSF158682">
    <property type="entry name" value="TerB-like"/>
    <property type="match status" value="1"/>
</dbReference>
<dbReference type="RefSeq" id="WP_354694506.1">
    <property type="nucleotide sequence ID" value="NZ_JAZHOG010000003.1"/>
</dbReference>